<accession>A0ABP8E1H5</accession>
<name>A0ABP8E1H5_9MICO</name>
<dbReference type="EMBL" id="BAABAU010000001">
    <property type="protein sequence ID" value="GAA4266023.1"/>
    <property type="molecule type" value="Genomic_DNA"/>
</dbReference>
<dbReference type="Proteomes" id="UP001501594">
    <property type="component" value="Unassembled WGS sequence"/>
</dbReference>
<dbReference type="RefSeq" id="WP_344794883.1">
    <property type="nucleotide sequence ID" value="NZ_BAABAU010000001.1"/>
</dbReference>
<sequence>MVAILTDGRLNMETSNASQIRSTGVLRDQSFASTTRVPRPKTDIRRVTASNKTPEQELTSKAVDPRSWIADASRISGLTTWSGRILEINGEEFTAELQSGEGSDSYVADFDTDQLGVGEVPTPGDLVYVTVRKVLDPRGRPRTTSSVRLRRLGKWTHREVRAHRERGLAMKQLLDGLT</sequence>
<evidence type="ECO:0000313" key="2">
    <source>
        <dbReference type="Proteomes" id="UP001501594"/>
    </source>
</evidence>
<proteinExistence type="predicted"/>
<comment type="caution">
    <text evidence="1">The sequence shown here is derived from an EMBL/GenBank/DDBJ whole genome shotgun (WGS) entry which is preliminary data.</text>
</comment>
<keyword evidence="2" id="KW-1185">Reference proteome</keyword>
<organism evidence="1 2">
    <name type="scientific">Frondihabitans peucedani</name>
    <dbReference type="NCBI Taxonomy" id="598626"/>
    <lineage>
        <taxon>Bacteria</taxon>
        <taxon>Bacillati</taxon>
        <taxon>Actinomycetota</taxon>
        <taxon>Actinomycetes</taxon>
        <taxon>Micrococcales</taxon>
        <taxon>Microbacteriaceae</taxon>
        <taxon>Frondihabitans</taxon>
    </lineage>
</organism>
<evidence type="ECO:0000313" key="1">
    <source>
        <dbReference type="EMBL" id="GAA4266023.1"/>
    </source>
</evidence>
<protein>
    <recommendedName>
        <fullName evidence="3">S1 motif domain-containing protein</fullName>
    </recommendedName>
</protein>
<evidence type="ECO:0008006" key="3">
    <source>
        <dbReference type="Google" id="ProtNLM"/>
    </source>
</evidence>
<gene>
    <name evidence="1" type="ORF">GCM10022256_16350</name>
</gene>
<reference evidence="2" key="1">
    <citation type="journal article" date="2019" name="Int. J. Syst. Evol. Microbiol.">
        <title>The Global Catalogue of Microorganisms (GCM) 10K type strain sequencing project: providing services to taxonomists for standard genome sequencing and annotation.</title>
        <authorList>
            <consortium name="The Broad Institute Genomics Platform"/>
            <consortium name="The Broad Institute Genome Sequencing Center for Infectious Disease"/>
            <person name="Wu L."/>
            <person name="Ma J."/>
        </authorList>
    </citation>
    <scope>NUCLEOTIDE SEQUENCE [LARGE SCALE GENOMIC DNA]</scope>
    <source>
        <strain evidence="2">JCM 17442</strain>
    </source>
</reference>